<protein>
    <recommendedName>
        <fullName evidence="4">DUF1059 domain-containing protein</fullName>
    </recommendedName>
</protein>
<accession>M0PF37</accession>
<dbReference type="InterPro" id="IPR009409">
    <property type="entry name" value="DUF1059"/>
</dbReference>
<dbReference type="Pfam" id="PF06348">
    <property type="entry name" value="DUF1059"/>
    <property type="match status" value="1"/>
</dbReference>
<name>M0PF37_9EURY</name>
<reference evidence="2 3" key="1">
    <citation type="journal article" date="2014" name="PLoS Genet.">
        <title>Phylogenetically driven sequencing of extremely halophilic archaea reveals strategies for static and dynamic osmo-response.</title>
        <authorList>
            <person name="Becker E.A."/>
            <person name="Seitzer P.M."/>
            <person name="Tritt A."/>
            <person name="Larsen D."/>
            <person name="Krusor M."/>
            <person name="Yao A.I."/>
            <person name="Wu D."/>
            <person name="Madern D."/>
            <person name="Eisen J.A."/>
            <person name="Darling A.E."/>
            <person name="Facciotti M.T."/>
        </authorList>
    </citation>
    <scope>NUCLEOTIDE SEQUENCE [LARGE SCALE GENOMIC DNA]</scope>
    <source>
        <strain evidence="2 3">JCM 13560</strain>
    </source>
</reference>
<gene>
    <name evidence="2" type="ORF">C461_06269</name>
</gene>
<dbReference type="AlphaFoldDB" id="M0PF37"/>
<evidence type="ECO:0000256" key="1">
    <source>
        <dbReference type="SAM" id="MobiDB-lite"/>
    </source>
</evidence>
<organism evidence="2 3">
    <name type="scientific">Halorubrum aidingense JCM 13560</name>
    <dbReference type="NCBI Taxonomy" id="1230454"/>
    <lineage>
        <taxon>Archaea</taxon>
        <taxon>Methanobacteriati</taxon>
        <taxon>Methanobacteriota</taxon>
        <taxon>Stenosarchaea group</taxon>
        <taxon>Halobacteria</taxon>
        <taxon>Halobacteriales</taxon>
        <taxon>Haloferacaceae</taxon>
        <taxon>Halorubrum</taxon>
    </lineage>
</organism>
<feature type="region of interest" description="Disordered" evidence="1">
    <location>
        <begin position="30"/>
        <end position="50"/>
    </location>
</feature>
<keyword evidence="3" id="KW-1185">Reference proteome</keyword>
<dbReference type="OrthoDB" id="9023at2157"/>
<proteinExistence type="predicted"/>
<dbReference type="PATRIC" id="fig|1230454.4.peg.1270"/>
<evidence type="ECO:0008006" key="4">
    <source>
        <dbReference type="Google" id="ProtNLM"/>
    </source>
</evidence>
<dbReference type="EMBL" id="AOJI01000019">
    <property type="protein sequence ID" value="EMA68164.1"/>
    <property type="molecule type" value="Genomic_DNA"/>
</dbReference>
<dbReference type="RefSeq" id="WP_007999604.1">
    <property type="nucleotide sequence ID" value="NZ_AOJI01000019.1"/>
</dbReference>
<dbReference type="Proteomes" id="UP000011575">
    <property type="component" value="Unassembled WGS sequence"/>
</dbReference>
<evidence type="ECO:0000313" key="3">
    <source>
        <dbReference type="Proteomes" id="UP000011575"/>
    </source>
</evidence>
<evidence type="ECO:0000313" key="2">
    <source>
        <dbReference type="EMBL" id="EMA68164.1"/>
    </source>
</evidence>
<sequence length="50" mass="5758">MTHQFTCSACAFQIRSDDDEELVNHVREHADEAHDMDVPPDDIRDGMEEV</sequence>
<comment type="caution">
    <text evidence="2">The sequence shown here is derived from an EMBL/GenBank/DDBJ whole genome shotgun (WGS) entry which is preliminary data.</text>
</comment>